<dbReference type="GO" id="GO:0003824">
    <property type="term" value="F:catalytic activity"/>
    <property type="evidence" value="ECO:0007669"/>
    <property type="project" value="InterPro"/>
</dbReference>
<dbReference type="SUPFAM" id="SSF50800">
    <property type="entry name" value="PK beta-barrel domain-like"/>
    <property type="match status" value="1"/>
</dbReference>
<dbReference type="GO" id="GO:0030170">
    <property type="term" value="F:pyridoxal phosphate binding"/>
    <property type="evidence" value="ECO:0007669"/>
    <property type="project" value="InterPro"/>
</dbReference>
<dbReference type="Pfam" id="PF03473">
    <property type="entry name" value="MOSC"/>
    <property type="match status" value="1"/>
</dbReference>
<evidence type="ECO:0000313" key="3">
    <source>
        <dbReference type="Proteomes" id="UP000198828"/>
    </source>
</evidence>
<proteinExistence type="predicted"/>
<dbReference type="GO" id="GO:0030151">
    <property type="term" value="F:molybdenum ion binding"/>
    <property type="evidence" value="ECO:0007669"/>
    <property type="project" value="InterPro"/>
</dbReference>
<dbReference type="InterPro" id="IPR011037">
    <property type="entry name" value="Pyrv_Knase-like_insert_dom_sf"/>
</dbReference>
<dbReference type="RefSeq" id="WP_200773792.1">
    <property type="nucleotide sequence ID" value="NZ_BSYN01000007.1"/>
</dbReference>
<reference evidence="2 3" key="1">
    <citation type="submission" date="2016-10" db="EMBL/GenBank/DDBJ databases">
        <authorList>
            <person name="de Groot N.N."/>
        </authorList>
    </citation>
    <scope>NUCLEOTIDE SEQUENCE [LARGE SCALE GENOMIC DNA]</scope>
    <source>
        <strain evidence="2 3">DSM 23310</strain>
    </source>
</reference>
<accession>A0A1H3DHF5</accession>
<dbReference type="Proteomes" id="UP000198828">
    <property type="component" value="Unassembled WGS sequence"/>
</dbReference>
<evidence type="ECO:0000259" key="1">
    <source>
        <dbReference type="PROSITE" id="PS51340"/>
    </source>
</evidence>
<dbReference type="PANTHER" id="PTHR36930">
    <property type="entry name" value="METAL-SULFUR CLUSTER BIOSYNTHESIS PROTEINS YUAD-RELATED"/>
    <property type="match status" value="1"/>
</dbReference>
<dbReference type="PROSITE" id="PS51340">
    <property type="entry name" value="MOSC"/>
    <property type="match status" value="1"/>
</dbReference>
<protein>
    <recommendedName>
        <fullName evidence="1">MOSC domain-containing protein</fullName>
    </recommendedName>
</protein>
<sequence length="147" mass="16108">MKKIGMVLDINVSEKKGVVKKPVEKGIFKEDYGLEGDAHAGKWHRQVSLLGIESYRKMKDLGIKGLSHGDFAENITTEGIILHELPVGTRLRIGETIQEVTQIGKQCHTGCAISQQVGKCIMPKEGIFTKVVKGGVVKQGDIIEVLE</sequence>
<organism evidence="2 3">
    <name type="scientific">Tepidimicrobium xylanilyticum</name>
    <dbReference type="NCBI Taxonomy" id="1123352"/>
    <lineage>
        <taxon>Bacteria</taxon>
        <taxon>Bacillati</taxon>
        <taxon>Bacillota</taxon>
        <taxon>Tissierellia</taxon>
        <taxon>Tissierellales</taxon>
        <taxon>Tepidimicrobiaceae</taxon>
        <taxon>Tepidimicrobium</taxon>
    </lineage>
</organism>
<dbReference type="InterPro" id="IPR052716">
    <property type="entry name" value="MOSC_domain"/>
</dbReference>
<dbReference type="InterPro" id="IPR005302">
    <property type="entry name" value="MoCF_Sase_C"/>
</dbReference>
<keyword evidence="3" id="KW-1185">Reference proteome</keyword>
<dbReference type="PANTHER" id="PTHR36930:SF1">
    <property type="entry name" value="MOSC DOMAIN-CONTAINING PROTEIN"/>
    <property type="match status" value="1"/>
</dbReference>
<dbReference type="AlphaFoldDB" id="A0A1H3DHF5"/>
<dbReference type="EMBL" id="FNNG01000015">
    <property type="protein sequence ID" value="SDX65797.1"/>
    <property type="molecule type" value="Genomic_DNA"/>
</dbReference>
<name>A0A1H3DHF5_9FIRM</name>
<gene>
    <name evidence="2" type="ORF">SAMN05660923_02684</name>
</gene>
<feature type="domain" description="MOSC" evidence="1">
    <location>
        <begin position="21"/>
        <end position="146"/>
    </location>
</feature>
<evidence type="ECO:0000313" key="2">
    <source>
        <dbReference type="EMBL" id="SDX65797.1"/>
    </source>
</evidence>
<dbReference type="Gene3D" id="2.40.33.20">
    <property type="entry name" value="PK beta-barrel domain-like"/>
    <property type="match status" value="1"/>
</dbReference>